<dbReference type="InterPro" id="IPR012944">
    <property type="entry name" value="SusD_RagB_dom"/>
</dbReference>
<dbReference type="EMBL" id="AAYH02000048">
    <property type="protein sequence ID" value="EDO52450.1"/>
    <property type="molecule type" value="Genomic_DNA"/>
</dbReference>
<evidence type="ECO:0000256" key="6">
    <source>
        <dbReference type="SAM" id="SignalP"/>
    </source>
</evidence>
<sequence>MKRINIVCITLLMILLGVNTSCADYLDKAPDEDLTLDDVFTRENYAEQFLSSIYWNMPWELNFTNDWGHNPFVGAADELDYPYTNCFAYFMNNGSWTPDNVLKDISNMAYQGIRKTNIFLENVAKVPMDESKRAGWIGEATFLRAFFHFQLLRIYGPIHITEKVFDPNEDFSELCKRMPLDQCVDFITNECDKAGGMLKMKEGADRYGRVTKAAAMALKARALLYRASPLWNGNPDYANFTDKEGNHLFPLSYEAERWKIAAEYTKTCIDEMEKAGYGLYYAPSGDPMENYRYLFVENWNKEIIFAKNVAIYDQMERAAAPLSLGGWSGLCPTQELVDAYEMADGTTPILGYNADGSPIINSESGYSESGYSEEGFTEEADAEGYYPENTFNMFVDREPRFYATVTYSGAYWRGRQIDFRMGAPDGRTGGPDYTTTGYLMRKFLDEDGVDILRGVFVNKTWNYFRLGELYLNYAEALNEASGPVDDVYKYVNLIRKRSGLPGLKAGLSQDEMRQKIRRERQVELALETHRYFDCNRWKISDQVKAVHGMDIGARDNSFFKRTLVEERVFEAPKHYLWPFHQDEVNKNPDIFVQNPGWGGIN</sequence>
<feature type="domain" description="SusD-like N-terminal" evidence="8">
    <location>
        <begin position="24"/>
        <end position="222"/>
    </location>
</feature>
<keyword evidence="10" id="KW-1185">Reference proteome</keyword>
<keyword evidence="4" id="KW-0472">Membrane</keyword>
<proteinExistence type="inferred from homology"/>
<name>A0ABC9N749_BACUC</name>
<comment type="similarity">
    <text evidence="2">Belongs to the SusD family.</text>
</comment>
<keyword evidence="3 6" id="KW-0732">Signal</keyword>
<organism evidence="9 10">
    <name type="scientific">Bacteroides uniformis (strain ATCC 8492 / DSM 6597 / CCUG 4942 / CIP 103695 / JCM 5828 / KCTC 5204 / NCTC 13054 / VPI 0061)</name>
    <dbReference type="NCBI Taxonomy" id="411479"/>
    <lineage>
        <taxon>Bacteria</taxon>
        <taxon>Pseudomonadati</taxon>
        <taxon>Bacteroidota</taxon>
        <taxon>Bacteroidia</taxon>
        <taxon>Bacteroidales</taxon>
        <taxon>Bacteroidaceae</taxon>
        <taxon>Bacteroides</taxon>
    </lineage>
</organism>
<evidence type="ECO:0000256" key="3">
    <source>
        <dbReference type="ARBA" id="ARBA00022729"/>
    </source>
</evidence>
<dbReference type="GO" id="GO:0009279">
    <property type="term" value="C:cell outer membrane"/>
    <property type="evidence" value="ECO:0007669"/>
    <property type="project" value="UniProtKB-SubCell"/>
</dbReference>
<dbReference type="InterPro" id="IPR011990">
    <property type="entry name" value="TPR-like_helical_dom_sf"/>
</dbReference>
<evidence type="ECO:0000256" key="1">
    <source>
        <dbReference type="ARBA" id="ARBA00004442"/>
    </source>
</evidence>
<reference evidence="9" key="2">
    <citation type="submission" date="2013-11" db="EMBL/GenBank/DDBJ databases">
        <title>Draft genome sequence of Bacteroides uniformis (ATCC 8492).</title>
        <authorList>
            <person name="Sudarsanam P."/>
            <person name="Ley R."/>
            <person name="Guruge J."/>
            <person name="Turnbaugh P.J."/>
            <person name="Mahowald M."/>
            <person name="Liep D."/>
            <person name="Gordon J."/>
        </authorList>
    </citation>
    <scope>NUCLEOTIDE SEQUENCE</scope>
    <source>
        <strain evidence="9">ATCC 8492</strain>
    </source>
</reference>
<evidence type="ECO:0000256" key="4">
    <source>
        <dbReference type="ARBA" id="ARBA00023136"/>
    </source>
</evidence>
<reference evidence="9" key="1">
    <citation type="submission" date="2007-06" db="EMBL/GenBank/DDBJ databases">
        <authorList>
            <person name="Fulton L."/>
            <person name="Clifton S."/>
            <person name="Fulton B."/>
            <person name="Xu J."/>
            <person name="Minx P."/>
            <person name="Pepin K.H."/>
            <person name="Johnson M."/>
            <person name="Thiruvilangam P."/>
            <person name="Bhonagiri V."/>
            <person name="Nash W.E."/>
            <person name="Mardis E.R."/>
            <person name="Wilson R.K."/>
        </authorList>
    </citation>
    <scope>NUCLEOTIDE SEQUENCE [LARGE SCALE GENOMIC DNA]</scope>
    <source>
        <strain evidence="9">ATCC 8492</strain>
    </source>
</reference>
<dbReference type="RefSeq" id="WP_005830782.1">
    <property type="nucleotide sequence ID" value="NZ_DS362248.1"/>
</dbReference>
<dbReference type="Gene3D" id="1.25.40.390">
    <property type="match status" value="1"/>
</dbReference>
<dbReference type="AlphaFoldDB" id="A0ABC9N749"/>
<feature type="domain" description="RagB/SusD" evidence="7">
    <location>
        <begin position="314"/>
        <end position="597"/>
    </location>
</feature>
<evidence type="ECO:0000313" key="10">
    <source>
        <dbReference type="Proteomes" id="UP000004110"/>
    </source>
</evidence>
<evidence type="ECO:0000313" key="9">
    <source>
        <dbReference type="EMBL" id="EDO52450.1"/>
    </source>
</evidence>
<comment type="caution">
    <text evidence="9">The sequence shown here is derived from an EMBL/GenBank/DDBJ whole genome shotgun (WGS) entry which is preliminary data.</text>
</comment>
<dbReference type="GeneID" id="99750110"/>
<feature type="signal peptide" evidence="6">
    <location>
        <begin position="1"/>
        <end position="23"/>
    </location>
</feature>
<feature type="chain" id="PRO_5044887591" evidence="6">
    <location>
        <begin position="24"/>
        <end position="601"/>
    </location>
</feature>
<dbReference type="InterPro" id="IPR033985">
    <property type="entry name" value="SusD-like_N"/>
</dbReference>
<gene>
    <name evidence="9" type="ORF">BACUNI_04065</name>
</gene>
<keyword evidence="5" id="KW-0998">Cell outer membrane</keyword>
<evidence type="ECO:0000259" key="8">
    <source>
        <dbReference type="Pfam" id="PF14322"/>
    </source>
</evidence>
<dbReference type="Proteomes" id="UP000004110">
    <property type="component" value="Unassembled WGS sequence"/>
</dbReference>
<dbReference type="Pfam" id="PF07980">
    <property type="entry name" value="SusD_RagB"/>
    <property type="match status" value="1"/>
</dbReference>
<dbReference type="Pfam" id="PF14322">
    <property type="entry name" value="SusD-like_3"/>
    <property type="match status" value="1"/>
</dbReference>
<evidence type="ECO:0000259" key="7">
    <source>
        <dbReference type="Pfam" id="PF07980"/>
    </source>
</evidence>
<comment type="subcellular location">
    <subcellularLocation>
        <location evidence="1">Cell outer membrane</location>
    </subcellularLocation>
</comment>
<dbReference type="SUPFAM" id="SSF48452">
    <property type="entry name" value="TPR-like"/>
    <property type="match status" value="1"/>
</dbReference>
<protein>
    <submittedName>
        <fullName evidence="9">SusD family protein</fullName>
    </submittedName>
</protein>
<evidence type="ECO:0000256" key="2">
    <source>
        <dbReference type="ARBA" id="ARBA00006275"/>
    </source>
</evidence>
<accession>A0ABC9N749</accession>
<evidence type="ECO:0000256" key="5">
    <source>
        <dbReference type="ARBA" id="ARBA00023237"/>
    </source>
</evidence>